<evidence type="ECO:0000313" key="1">
    <source>
        <dbReference type="EMBL" id="GAG93716.1"/>
    </source>
</evidence>
<comment type="caution">
    <text evidence="1">The sequence shown here is derived from an EMBL/GenBank/DDBJ whole genome shotgun (WGS) entry which is preliminary data.</text>
</comment>
<accession>X1DB99</accession>
<dbReference type="AlphaFoldDB" id="X1DB99"/>
<feature type="non-terminal residue" evidence="1">
    <location>
        <position position="43"/>
    </location>
</feature>
<proteinExistence type="predicted"/>
<reference evidence="1" key="1">
    <citation type="journal article" date="2014" name="Front. Microbiol.">
        <title>High frequency of phylogenetically diverse reductive dehalogenase-homologous genes in deep subseafloor sedimentary metagenomes.</title>
        <authorList>
            <person name="Kawai M."/>
            <person name="Futagami T."/>
            <person name="Toyoda A."/>
            <person name="Takaki Y."/>
            <person name="Nishi S."/>
            <person name="Hori S."/>
            <person name="Arai W."/>
            <person name="Tsubouchi T."/>
            <person name="Morono Y."/>
            <person name="Uchiyama I."/>
            <person name="Ito T."/>
            <person name="Fujiyama A."/>
            <person name="Inagaki F."/>
            <person name="Takami H."/>
        </authorList>
    </citation>
    <scope>NUCLEOTIDE SEQUENCE</scope>
    <source>
        <strain evidence="1">Expedition CK06-06</strain>
    </source>
</reference>
<dbReference type="EMBL" id="BART01028823">
    <property type="protein sequence ID" value="GAG93716.1"/>
    <property type="molecule type" value="Genomic_DNA"/>
</dbReference>
<sequence>MQQSSDVNESLVKKQIISAIKIASKSGYAISLNEISLLLKEKL</sequence>
<organism evidence="1">
    <name type="scientific">marine sediment metagenome</name>
    <dbReference type="NCBI Taxonomy" id="412755"/>
    <lineage>
        <taxon>unclassified sequences</taxon>
        <taxon>metagenomes</taxon>
        <taxon>ecological metagenomes</taxon>
    </lineage>
</organism>
<name>X1DB99_9ZZZZ</name>
<gene>
    <name evidence="1" type="ORF">S01H4_50722</name>
</gene>
<protein>
    <submittedName>
        <fullName evidence="1">Uncharacterized protein</fullName>
    </submittedName>
</protein>